<dbReference type="AlphaFoldDB" id="A0A382ZB68"/>
<accession>A0A382ZB68</accession>
<feature type="domain" description="Class II Histidinyl-tRNA synthetase (HisRS)-like catalytic core" evidence="1">
    <location>
        <begin position="2"/>
        <end position="256"/>
    </location>
</feature>
<dbReference type="GO" id="GO:0005737">
    <property type="term" value="C:cytoplasm"/>
    <property type="evidence" value="ECO:0007669"/>
    <property type="project" value="InterPro"/>
</dbReference>
<dbReference type="PANTHER" id="PTHR43707:SF1">
    <property type="entry name" value="HISTIDINE--TRNA LIGASE, MITOCHONDRIAL-RELATED"/>
    <property type="match status" value="1"/>
</dbReference>
<dbReference type="InterPro" id="IPR041715">
    <property type="entry name" value="HisRS-like_core"/>
</dbReference>
<gene>
    <name evidence="2" type="ORF">METZ01_LOCUS445293</name>
</gene>
<dbReference type="GO" id="GO:0006427">
    <property type="term" value="P:histidyl-tRNA aminoacylation"/>
    <property type="evidence" value="ECO:0007669"/>
    <property type="project" value="TreeGrafter"/>
</dbReference>
<dbReference type="PANTHER" id="PTHR43707">
    <property type="entry name" value="HISTIDYL-TRNA SYNTHETASE"/>
    <property type="match status" value="1"/>
</dbReference>
<feature type="non-terminal residue" evidence="2">
    <location>
        <position position="258"/>
    </location>
</feature>
<dbReference type="InterPro" id="IPR004516">
    <property type="entry name" value="HisRS/HisZ"/>
</dbReference>
<dbReference type="InterPro" id="IPR045864">
    <property type="entry name" value="aa-tRNA-synth_II/BPL/LPL"/>
</dbReference>
<dbReference type="GO" id="GO:0004821">
    <property type="term" value="F:histidine-tRNA ligase activity"/>
    <property type="evidence" value="ECO:0007669"/>
    <property type="project" value="TreeGrafter"/>
</dbReference>
<evidence type="ECO:0000313" key="2">
    <source>
        <dbReference type="EMBL" id="SVD92439.1"/>
    </source>
</evidence>
<organism evidence="2">
    <name type="scientific">marine metagenome</name>
    <dbReference type="NCBI Taxonomy" id="408172"/>
    <lineage>
        <taxon>unclassified sequences</taxon>
        <taxon>metagenomes</taxon>
        <taxon>ecological metagenomes</taxon>
    </lineage>
</organism>
<dbReference type="Gene3D" id="3.30.930.10">
    <property type="entry name" value="Bira Bifunctional Protein, Domain 2"/>
    <property type="match status" value="1"/>
</dbReference>
<dbReference type="SUPFAM" id="SSF55681">
    <property type="entry name" value="Class II aaRS and biotin synthetases"/>
    <property type="match status" value="1"/>
</dbReference>
<evidence type="ECO:0000259" key="1">
    <source>
        <dbReference type="Pfam" id="PF13393"/>
    </source>
</evidence>
<proteinExistence type="predicted"/>
<protein>
    <recommendedName>
        <fullName evidence="1">Class II Histidinyl-tRNA synthetase (HisRS)-like catalytic core domain-containing protein</fullName>
    </recommendedName>
</protein>
<dbReference type="Pfam" id="PF13393">
    <property type="entry name" value="tRNA-synt_His"/>
    <property type="match status" value="1"/>
</dbReference>
<sequence>KEKIFYSGQAFRKIEDRGGKIIRNQIGYEIIGSQNTKQDDNEIIQTSIKTIQKIKKMKLKIEVGNIKLFNLLLDKLKLPKRWKLRLSRHFWRKKYFESLLKRLETNSDIDPLAVEVDKRRYNKMKSENQSQIVGGRKISEILNRFNNKIKDPRKFAEGKKTASTIREYLKIACPMNIAKKKLNNFFSKNKINIDLKDEFFPIKNQFGKNKIIFSTNFGRELEYYTGMVFNIKNQSNTNLIQGGRYDNLLSNLGSKRKI</sequence>
<feature type="non-terminal residue" evidence="2">
    <location>
        <position position="1"/>
    </location>
</feature>
<reference evidence="2" key="1">
    <citation type="submission" date="2018-05" db="EMBL/GenBank/DDBJ databases">
        <authorList>
            <person name="Lanie J.A."/>
            <person name="Ng W.-L."/>
            <person name="Kazmierczak K.M."/>
            <person name="Andrzejewski T.M."/>
            <person name="Davidsen T.M."/>
            <person name="Wayne K.J."/>
            <person name="Tettelin H."/>
            <person name="Glass J.I."/>
            <person name="Rusch D."/>
            <person name="Podicherti R."/>
            <person name="Tsui H.-C.T."/>
            <person name="Winkler M.E."/>
        </authorList>
    </citation>
    <scope>NUCLEOTIDE SEQUENCE</scope>
</reference>
<dbReference type="EMBL" id="UINC01182305">
    <property type="protein sequence ID" value="SVD92439.1"/>
    <property type="molecule type" value="Genomic_DNA"/>
</dbReference>
<name>A0A382ZB68_9ZZZZ</name>